<dbReference type="InterPro" id="IPR032675">
    <property type="entry name" value="LRR_dom_sf"/>
</dbReference>
<dbReference type="EMBL" id="JBJQOH010000008">
    <property type="protein sequence ID" value="KAL3675003.1"/>
    <property type="molecule type" value="Genomic_DNA"/>
</dbReference>
<dbReference type="PRINTS" id="PR00364">
    <property type="entry name" value="DISEASERSIST"/>
</dbReference>
<organism evidence="5 6">
    <name type="scientific">Riccia sorocarpa</name>
    <dbReference type="NCBI Taxonomy" id="122646"/>
    <lineage>
        <taxon>Eukaryota</taxon>
        <taxon>Viridiplantae</taxon>
        <taxon>Streptophyta</taxon>
        <taxon>Embryophyta</taxon>
        <taxon>Marchantiophyta</taxon>
        <taxon>Marchantiopsida</taxon>
        <taxon>Marchantiidae</taxon>
        <taxon>Marchantiales</taxon>
        <taxon>Ricciaceae</taxon>
        <taxon>Riccia</taxon>
    </lineage>
</organism>
<feature type="domain" description="Disease resistance R13L4/SHOC-2-like LRR" evidence="4">
    <location>
        <begin position="797"/>
        <end position="888"/>
    </location>
</feature>
<comment type="caution">
    <text evidence="5">The sequence shown here is derived from an EMBL/GenBank/DDBJ whole genome shotgun (WGS) entry which is preliminary data.</text>
</comment>
<dbReference type="Pfam" id="PF00931">
    <property type="entry name" value="NB-ARC"/>
    <property type="match status" value="1"/>
</dbReference>
<reference evidence="5 6" key="1">
    <citation type="submission" date="2024-09" db="EMBL/GenBank/DDBJ databases">
        <title>Chromosome-scale assembly of Riccia sorocarpa.</title>
        <authorList>
            <person name="Paukszto L."/>
        </authorList>
    </citation>
    <scope>NUCLEOTIDE SEQUENCE [LARGE SCALE GENOMIC DNA]</scope>
    <source>
        <strain evidence="5">LP-2024</strain>
        <tissue evidence="5">Aerial parts of the thallus</tissue>
    </source>
</reference>
<dbReference type="InterPro" id="IPR055414">
    <property type="entry name" value="LRR_R13L4/SHOC2-like"/>
</dbReference>
<dbReference type="SMART" id="SM00369">
    <property type="entry name" value="LRR_TYP"/>
    <property type="match status" value="7"/>
</dbReference>
<dbReference type="InterPro" id="IPR050216">
    <property type="entry name" value="LRR_domain-containing"/>
</dbReference>
<dbReference type="AlphaFoldDB" id="A0ABD3G784"/>
<dbReference type="SUPFAM" id="SSF52058">
    <property type="entry name" value="L domain-like"/>
    <property type="match status" value="1"/>
</dbReference>
<accession>A0ABD3G784</accession>
<keyword evidence="1" id="KW-0433">Leucine-rich repeat</keyword>
<dbReference type="PANTHER" id="PTHR48051:SF46">
    <property type="entry name" value="LEUCINE RICH REPEAT-CONTAINING DOMAIN PROTEIN"/>
    <property type="match status" value="1"/>
</dbReference>
<evidence type="ECO:0000259" key="3">
    <source>
        <dbReference type="Pfam" id="PF00931"/>
    </source>
</evidence>
<evidence type="ECO:0000313" key="5">
    <source>
        <dbReference type="EMBL" id="KAL3675003.1"/>
    </source>
</evidence>
<gene>
    <name evidence="5" type="ORF">R1sor_024951</name>
</gene>
<feature type="domain" description="Disease resistance R13L4/SHOC-2-like LRR" evidence="4">
    <location>
        <begin position="499"/>
        <end position="660"/>
    </location>
</feature>
<dbReference type="InterPro" id="IPR002182">
    <property type="entry name" value="NB-ARC"/>
</dbReference>
<keyword evidence="6" id="KW-1185">Reference proteome</keyword>
<dbReference type="GO" id="GO:0006952">
    <property type="term" value="P:defense response"/>
    <property type="evidence" value="ECO:0007669"/>
    <property type="project" value="UniProtKB-KW"/>
</dbReference>
<protein>
    <recommendedName>
        <fullName evidence="7">NB-ARC domain-containing protein</fullName>
    </recommendedName>
</protein>
<evidence type="ECO:0000256" key="1">
    <source>
        <dbReference type="ARBA" id="ARBA00022614"/>
    </source>
</evidence>
<keyword evidence="2" id="KW-0677">Repeat</keyword>
<dbReference type="SUPFAM" id="SSF52047">
    <property type="entry name" value="RNI-like"/>
    <property type="match status" value="1"/>
</dbReference>
<sequence length="1034" mass="116727">MQRERRQPLLVPGVTVGVDCLLTDILEKYLPNHAFVGLWGVGGIGKTTIAKLIFNKLQISNPRFEFTCFVEDMKQYCGQKDEVKRQVWKKMHRYGVPVCSRNESFGYEWNQVIGKSLLVIFDGVEHRVHAELLKEIADLNDMNNSRFILTGRNAQCLEGCGDGLQILPLGRLGDQDAKRLLTMYSFPREKEPPERFQNVVEQVVEVCDGLPLTLEILGKYLRNEGVDLWAEIPESLRNCHKITADLDERVWAKVKLSYDGLPDDEVKHMFLDIASFFIYRDIPFEPEEAVMAWHSMYRSGRNRLRSLIDRSLVRLSHTDGTVDWCNRPVVDWDDIDQSVFYMHEHVRRMGEKIARACGRSCDFSRIRWPVSLPLERNRTAVHHNSYPCNFHAVFEEGLQLGKVVAHGMKISENSASAETCRLCIMRNVLPKFTEVQYMDLDVSFSGCCERCRSQDELLALPNTLVLLSLSGHTGNLELPREAGGKLVALRCQRVDDIRRILSANTYTSLTKLKLSWCKNVDQLSDSLERLTELQILDIQGSSYPVGSLPRKLWQLKCLERLVLKGVKEVFELPISIGHLDKLKYLRISKCRLRSLPRTFSWLKSLQFLEVTKIEGDQSISNVIGDFRQLRILKMDCWAMDDLGEAFKKLVAVESLDLVCRGMSVLSHTVGKLTSLKELKLTAPLRFLPNAFGDLTRLEDVVLDCPIESFPERFSNLTRLKTLRLENCQPGAVAGAVTGLTSLESLDVTVEGPGAVQDTFAELKKLRTFKLRCGAVTNNLVETFRGLGSLEDLYLSCEVGVLPLDMGFFSTLRTLEIHGTSLQSLPATFGKFTRLQTLYMDYTGLHSLPDSLGQLSQLQDLRISQCEYLANVPDTLGDLPRLRSLELSSCESLHCLPETIWRLSNLQSLSLNRLNSLRSIPKGLETLRSLQDLIIDNCAVENLPESLGQLSSLTSLGLLWCDNLETLPETIGGLSSLVSLSVKGSSLRSLPDAVGYMLNLKSLDIRFCNDLTVPIDVSENIPHLQILQDERVITG</sequence>
<dbReference type="PANTHER" id="PTHR48051">
    <property type="match status" value="1"/>
</dbReference>
<feature type="domain" description="NB-ARC" evidence="3">
    <location>
        <begin position="31"/>
        <end position="189"/>
    </location>
</feature>
<dbReference type="Pfam" id="PF23598">
    <property type="entry name" value="LRR_14"/>
    <property type="match status" value="2"/>
</dbReference>
<dbReference type="InterPro" id="IPR042197">
    <property type="entry name" value="Apaf_helical"/>
</dbReference>
<dbReference type="Gene3D" id="3.40.50.300">
    <property type="entry name" value="P-loop containing nucleotide triphosphate hydrolases"/>
    <property type="match status" value="1"/>
</dbReference>
<name>A0ABD3G784_9MARC</name>
<evidence type="ECO:0000313" key="6">
    <source>
        <dbReference type="Proteomes" id="UP001633002"/>
    </source>
</evidence>
<dbReference type="SUPFAM" id="SSF52540">
    <property type="entry name" value="P-loop containing nucleoside triphosphate hydrolases"/>
    <property type="match status" value="1"/>
</dbReference>
<evidence type="ECO:0000256" key="2">
    <source>
        <dbReference type="ARBA" id="ARBA00022737"/>
    </source>
</evidence>
<dbReference type="InterPro" id="IPR027417">
    <property type="entry name" value="P-loop_NTPase"/>
</dbReference>
<dbReference type="Gene3D" id="3.80.10.10">
    <property type="entry name" value="Ribonuclease Inhibitor"/>
    <property type="match status" value="2"/>
</dbReference>
<dbReference type="Proteomes" id="UP001633002">
    <property type="component" value="Unassembled WGS sequence"/>
</dbReference>
<evidence type="ECO:0000259" key="4">
    <source>
        <dbReference type="Pfam" id="PF23598"/>
    </source>
</evidence>
<evidence type="ECO:0008006" key="7">
    <source>
        <dbReference type="Google" id="ProtNLM"/>
    </source>
</evidence>
<proteinExistence type="predicted"/>
<dbReference type="InterPro" id="IPR003591">
    <property type="entry name" value="Leu-rich_rpt_typical-subtyp"/>
</dbReference>
<dbReference type="Gene3D" id="1.10.8.430">
    <property type="entry name" value="Helical domain of apoptotic protease-activating factors"/>
    <property type="match status" value="1"/>
</dbReference>